<evidence type="ECO:0000313" key="9">
    <source>
        <dbReference type="Proteomes" id="UP000317940"/>
    </source>
</evidence>
<feature type="domain" description="Major facilitator superfamily (MFS) profile" evidence="7">
    <location>
        <begin position="10"/>
        <end position="462"/>
    </location>
</feature>
<dbReference type="PROSITE" id="PS00216">
    <property type="entry name" value="SUGAR_TRANSPORT_1"/>
    <property type="match status" value="1"/>
</dbReference>
<dbReference type="PANTHER" id="PTHR42718">
    <property type="entry name" value="MAJOR FACILITATOR SUPERFAMILY MULTIDRUG TRANSPORTER MFSC"/>
    <property type="match status" value="1"/>
</dbReference>
<gene>
    <name evidence="8" type="ORF">FHX73_1216</name>
</gene>
<dbReference type="Proteomes" id="UP000317940">
    <property type="component" value="Unassembled WGS sequence"/>
</dbReference>
<comment type="caution">
    <text evidence="8">The sequence shown here is derived from an EMBL/GenBank/DDBJ whole genome shotgun (WGS) entry which is preliminary data.</text>
</comment>
<keyword evidence="5" id="KW-0046">Antibiotic resistance</keyword>
<evidence type="ECO:0000256" key="4">
    <source>
        <dbReference type="ARBA" id="ARBA00023136"/>
    </source>
</evidence>
<feature type="transmembrane region" description="Helical" evidence="6">
    <location>
        <begin position="45"/>
        <end position="64"/>
    </location>
</feature>
<evidence type="ECO:0000259" key="7">
    <source>
        <dbReference type="PROSITE" id="PS50850"/>
    </source>
</evidence>
<dbReference type="PRINTS" id="PR01036">
    <property type="entry name" value="TCRTETB"/>
</dbReference>
<dbReference type="InterPro" id="IPR011701">
    <property type="entry name" value="MFS"/>
</dbReference>
<dbReference type="CDD" id="cd17321">
    <property type="entry name" value="MFS_MMR_MDR_like"/>
    <property type="match status" value="1"/>
</dbReference>
<dbReference type="RefSeq" id="WP_145908577.1">
    <property type="nucleotide sequence ID" value="NZ_BAAAMZ010000002.1"/>
</dbReference>
<keyword evidence="9" id="KW-1185">Reference proteome</keyword>
<evidence type="ECO:0000256" key="6">
    <source>
        <dbReference type="SAM" id="Phobius"/>
    </source>
</evidence>
<reference evidence="8 9" key="1">
    <citation type="submission" date="2019-06" db="EMBL/GenBank/DDBJ databases">
        <title>Sequencing the genomes of 1000 actinobacteria strains.</title>
        <authorList>
            <person name="Klenk H.-P."/>
        </authorList>
    </citation>
    <scope>NUCLEOTIDE SEQUENCE [LARGE SCALE GENOMIC DNA]</scope>
    <source>
        <strain evidence="8 9">DSM 44826</strain>
    </source>
</reference>
<protein>
    <submittedName>
        <fullName evidence="8">MFS transporter</fullName>
    </submittedName>
</protein>
<sequence>MSSGRARWAVLGTVCLVQLVVVLDNTVLNVALPELGRALGAGTPALQWITTAYSLAQAGLLLTAGAAADRYGRRRMLLAGLLVFGAGSLAAALAGGTGQLVAARAVMGVGGALLTTATLAVVMQVFDGAERDRAIAVWAMVSALGFAAGPPIGGLLLAHFWWGAVFLANLPVVLLGLLAARRLVPESHGRRDGRPDLVGAVLSTVGMVSVVRAITAGPDLPTVAVAVAALTGFLCWERRTAQPMLDLAFFRDRRFTGAVSGVLLITAGSTGALFLLTQQLQLVHGLTPLAAGLRMAPFALTVVLLHLTGVSTRLIARLGTAGAIALGMALLAAGLAVTVTGALPVGLLLMGTGCALANPALVAAVLGAIPPEKAGAGAGIDGATAELGASLGVAVLGAVLDARFTALAPAGVPADSPYTALGAGRPDLVHAFGEAARTAQLLGAATVLAGGLLAALLLRRADRAPLTSRRNNPHAAQRP</sequence>
<evidence type="ECO:0000256" key="2">
    <source>
        <dbReference type="ARBA" id="ARBA00022692"/>
    </source>
</evidence>
<keyword evidence="4 6" id="KW-0472">Membrane</keyword>
<evidence type="ECO:0000256" key="3">
    <source>
        <dbReference type="ARBA" id="ARBA00022989"/>
    </source>
</evidence>
<feature type="transmembrane region" description="Helical" evidence="6">
    <location>
        <begin position="134"/>
        <end position="153"/>
    </location>
</feature>
<feature type="transmembrane region" description="Helical" evidence="6">
    <location>
        <begin position="220"/>
        <end position="236"/>
    </location>
</feature>
<evidence type="ECO:0000313" key="8">
    <source>
        <dbReference type="EMBL" id="TWF90904.1"/>
    </source>
</evidence>
<comment type="subcellular location">
    <subcellularLocation>
        <location evidence="1">Cell membrane</location>
        <topology evidence="1">Multi-pass membrane protein</topology>
    </subcellularLocation>
</comment>
<feature type="transmembrane region" description="Helical" evidence="6">
    <location>
        <begin position="159"/>
        <end position="184"/>
    </location>
</feature>
<dbReference type="PROSITE" id="PS50850">
    <property type="entry name" value="MFS"/>
    <property type="match status" value="1"/>
</dbReference>
<feature type="transmembrane region" description="Helical" evidence="6">
    <location>
        <begin position="101"/>
        <end position="122"/>
    </location>
</feature>
<dbReference type="InterPro" id="IPR005829">
    <property type="entry name" value="Sugar_transporter_CS"/>
</dbReference>
<evidence type="ECO:0000256" key="1">
    <source>
        <dbReference type="ARBA" id="ARBA00004651"/>
    </source>
</evidence>
<organism evidence="8 9">
    <name type="scientific">Kitasatospora viridis</name>
    <dbReference type="NCBI Taxonomy" id="281105"/>
    <lineage>
        <taxon>Bacteria</taxon>
        <taxon>Bacillati</taxon>
        <taxon>Actinomycetota</taxon>
        <taxon>Actinomycetes</taxon>
        <taxon>Kitasatosporales</taxon>
        <taxon>Streptomycetaceae</taxon>
        <taxon>Kitasatospora</taxon>
    </lineage>
</organism>
<dbReference type="GO" id="GO:0005886">
    <property type="term" value="C:plasma membrane"/>
    <property type="evidence" value="ECO:0007669"/>
    <property type="project" value="UniProtKB-SubCell"/>
</dbReference>
<feature type="transmembrane region" description="Helical" evidence="6">
    <location>
        <begin position="296"/>
        <end position="316"/>
    </location>
</feature>
<dbReference type="GO" id="GO:0046677">
    <property type="term" value="P:response to antibiotic"/>
    <property type="evidence" value="ECO:0007669"/>
    <property type="project" value="UniProtKB-KW"/>
</dbReference>
<dbReference type="AlphaFoldDB" id="A0A561TUY1"/>
<dbReference type="OrthoDB" id="9781469at2"/>
<dbReference type="Gene3D" id="1.20.1250.20">
    <property type="entry name" value="MFS general substrate transporter like domains"/>
    <property type="match status" value="1"/>
</dbReference>
<dbReference type="Pfam" id="PF07690">
    <property type="entry name" value="MFS_1"/>
    <property type="match status" value="1"/>
</dbReference>
<dbReference type="InterPro" id="IPR020846">
    <property type="entry name" value="MFS_dom"/>
</dbReference>
<keyword evidence="2 6" id="KW-0812">Transmembrane</keyword>
<dbReference type="EMBL" id="VIWT01000002">
    <property type="protein sequence ID" value="TWF90904.1"/>
    <property type="molecule type" value="Genomic_DNA"/>
</dbReference>
<dbReference type="SUPFAM" id="SSF103473">
    <property type="entry name" value="MFS general substrate transporter"/>
    <property type="match status" value="1"/>
</dbReference>
<feature type="transmembrane region" description="Helical" evidence="6">
    <location>
        <begin position="323"/>
        <end position="343"/>
    </location>
</feature>
<feature type="transmembrane region" description="Helical" evidence="6">
    <location>
        <begin position="257"/>
        <end position="276"/>
    </location>
</feature>
<dbReference type="Gene3D" id="1.20.1720.10">
    <property type="entry name" value="Multidrug resistance protein D"/>
    <property type="match status" value="1"/>
</dbReference>
<feature type="transmembrane region" description="Helical" evidence="6">
    <location>
        <begin position="439"/>
        <end position="458"/>
    </location>
</feature>
<dbReference type="PANTHER" id="PTHR42718:SF42">
    <property type="entry name" value="EXPORT PROTEIN"/>
    <property type="match status" value="1"/>
</dbReference>
<evidence type="ECO:0000256" key="5">
    <source>
        <dbReference type="ARBA" id="ARBA00023251"/>
    </source>
</evidence>
<name>A0A561TUY1_9ACTN</name>
<accession>A0A561TUY1</accession>
<proteinExistence type="predicted"/>
<dbReference type="InterPro" id="IPR036259">
    <property type="entry name" value="MFS_trans_sf"/>
</dbReference>
<keyword evidence="3 6" id="KW-1133">Transmembrane helix</keyword>
<dbReference type="GO" id="GO:0022857">
    <property type="term" value="F:transmembrane transporter activity"/>
    <property type="evidence" value="ECO:0007669"/>
    <property type="project" value="InterPro"/>
</dbReference>
<feature type="transmembrane region" description="Helical" evidence="6">
    <location>
        <begin position="76"/>
        <end position="95"/>
    </location>
</feature>
<feature type="transmembrane region" description="Helical" evidence="6">
    <location>
        <begin position="196"/>
        <end position="214"/>
    </location>
</feature>